<dbReference type="Proteomes" id="UP001497525">
    <property type="component" value="Unassembled WGS sequence"/>
</dbReference>
<comment type="caution">
    <text evidence="1">The sequence shown here is derived from an EMBL/GenBank/DDBJ whole genome shotgun (WGS) entry which is preliminary data.</text>
</comment>
<accession>A0AAV2TJG7</accession>
<name>A0AAV2TJG7_CALDB</name>
<organism evidence="1 2">
    <name type="scientific">Calicophoron daubneyi</name>
    <name type="common">Rumen fluke</name>
    <name type="synonym">Paramphistomum daubneyi</name>
    <dbReference type="NCBI Taxonomy" id="300641"/>
    <lineage>
        <taxon>Eukaryota</taxon>
        <taxon>Metazoa</taxon>
        <taxon>Spiralia</taxon>
        <taxon>Lophotrochozoa</taxon>
        <taxon>Platyhelminthes</taxon>
        <taxon>Trematoda</taxon>
        <taxon>Digenea</taxon>
        <taxon>Plagiorchiida</taxon>
        <taxon>Pronocephalata</taxon>
        <taxon>Paramphistomoidea</taxon>
        <taxon>Paramphistomidae</taxon>
        <taxon>Calicophoron</taxon>
    </lineage>
</organism>
<dbReference type="EMBL" id="CAXLJL010000323">
    <property type="protein sequence ID" value="CAL5136516.1"/>
    <property type="molecule type" value="Genomic_DNA"/>
</dbReference>
<gene>
    <name evidence="1" type="ORF">CDAUBV1_LOCUS10600</name>
</gene>
<proteinExistence type="predicted"/>
<evidence type="ECO:0000313" key="2">
    <source>
        <dbReference type="Proteomes" id="UP001497525"/>
    </source>
</evidence>
<dbReference type="AlphaFoldDB" id="A0AAV2TJG7"/>
<sequence>MNMTIEVQCIADWVFKELDSITSDPNKRKILLCGTWQDISCCLDYMTAARGAENVLPHLIVATNELDPFILKYFEEDSNLHIVDWNETAYEEILIERVKPQTASYKISMVIDFEPTGRRLARIRNFLEMDGTLIIPYEKPAWRDRFAAVMSSFAENNGQFIKLAEIIPAVNDARRMSEWLERSSLPYYTTRWEDQIAETSYRDR</sequence>
<reference evidence="1" key="1">
    <citation type="submission" date="2024-06" db="EMBL/GenBank/DDBJ databases">
        <authorList>
            <person name="Liu X."/>
            <person name="Lenzi L."/>
            <person name="Haldenby T S."/>
            <person name="Uol C."/>
        </authorList>
    </citation>
    <scope>NUCLEOTIDE SEQUENCE</scope>
</reference>
<protein>
    <submittedName>
        <fullName evidence="1">Uncharacterized protein</fullName>
    </submittedName>
</protein>
<evidence type="ECO:0000313" key="1">
    <source>
        <dbReference type="EMBL" id="CAL5136516.1"/>
    </source>
</evidence>